<reference evidence="1" key="1">
    <citation type="submission" date="2022-08" db="EMBL/GenBank/DDBJ databases">
        <title>Genome Sequence of Pycnoporus sanguineus.</title>
        <authorList>
            <person name="Buettner E."/>
        </authorList>
    </citation>
    <scope>NUCLEOTIDE SEQUENCE</scope>
    <source>
        <strain evidence="1">CG-C14</strain>
    </source>
</reference>
<proteinExistence type="predicted"/>
<evidence type="ECO:0000313" key="2">
    <source>
        <dbReference type="Proteomes" id="UP001144978"/>
    </source>
</evidence>
<dbReference type="Proteomes" id="UP001144978">
    <property type="component" value="Unassembled WGS sequence"/>
</dbReference>
<gene>
    <name evidence="1" type="ORF">NUW54_g11045</name>
</gene>
<name>A0ACC1NLD2_9APHY</name>
<evidence type="ECO:0000313" key="1">
    <source>
        <dbReference type="EMBL" id="KAJ2980150.1"/>
    </source>
</evidence>
<protein>
    <submittedName>
        <fullName evidence="1">Uncharacterized protein</fullName>
    </submittedName>
</protein>
<keyword evidence="2" id="KW-1185">Reference proteome</keyword>
<comment type="caution">
    <text evidence="1">The sequence shown here is derived from an EMBL/GenBank/DDBJ whole genome shotgun (WGS) entry which is preliminary data.</text>
</comment>
<organism evidence="1 2">
    <name type="scientific">Trametes sanguinea</name>
    <dbReference type="NCBI Taxonomy" id="158606"/>
    <lineage>
        <taxon>Eukaryota</taxon>
        <taxon>Fungi</taxon>
        <taxon>Dikarya</taxon>
        <taxon>Basidiomycota</taxon>
        <taxon>Agaricomycotina</taxon>
        <taxon>Agaricomycetes</taxon>
        <taxon>Polyporales</taxon>
        <taxon>Polyporaceae</taxon>
        <taxon>Trametes</taxon>
    </lineage>
</organism>
<dbReference type="EMBL" id="JANSHE010004172">
    <property type="protein sequence ID" value="KAJ2980150.1"/>
    <property type="molecule type" value="Genomic_DNA"/>
</dbReference>
<sequence>MYTVLQGFTYVVSRDVFFRGVYAFLVHSGPIVSPSPPPPTLEYTTICRCSEVDDRRTLENVHQLIAADDRSCGDAASPVVTCPPAPHSCFRLLRSRHSDQPTPGGRKATSRTPISQLHWTSSPILRNDVHDEGDDIGSLPSIPNTANFASLPVISCQVCYMAPNLRCKRCKSAYYYSAQHAKDVSHVYRLTYAMSMSRFVRGRTANATNGSVRYSPQAWPSAFGESGTVSYVRQATPHRRCCVQAGVPTGDPQHPLPSSRLAAFHCNATPSPTTIHPDGFLTGKPLGYSSTLVYNDNFVAENKPVRRHYRLG</sequence>
<accession>A0ACC1NLD2</accession>